<protein>
    <recommendedName>
        <fullName evidence="16">Protein LYK2</fullName>
    </recommendedName>
</protein>
<keyword evidence="6" id="KW-0067">ATP-binding</keyword>
<gene>
    <name evidence="14" type="ORF">RJ639_033079</name>
</gene>
<dbReference type="GO" id="GO:0005524">
    <property type="term" value="F:ATP binding"/>
    <property type="evidence" value="ECO:0007669"/>
    <property type="project" value="UniProtKB-KW"/>
</dbReference>
<dbReference type="FunFam" id="1.10.510.10:FF:000468">
    <property type="entry name" value="PTI1-like tyrosine-protein kinase 3"/>
    <property type="match status" value="1"/>
</dbReference>
<name>A0AA88X019_9ASTE</name>
<evidence type="ECO:0000256" key="6">
    <source>
        <dbReference type="ARBA" id="ARBA00022840"/>
    </source>
</evidence>
<sequence length="682" mass="75173">MVSKLQVKALVEVIFCMWVAAPALGQSLLSCDTASSDASGYRCDERRTVDQCSTFAMLRANSYFSSLFNLSSSLGINRFLLAEANGFSPDTEFLPKDQPLLIPIDCKCQAGIFGADLTKNTAKGDSFYGISQSLEGLTTCKAIVERNPSVSPWGTLGDKVQLLIPLRCSCPSLSELRRGTRILLSYPVKEGDTVSNLAKNFYSTPETIISVNNNRSGAGFRPESLAPLSTILIPLKGKPKLAKPCEPKLGYSSNSIPVIIKPPKKSSKMRQILIYVAISGIALGATIAIAVTFLIIHWKRRKRNLGKTKDVELQQLSSSVRTTSEKKVSFEGSQDPLDAQIIETTPHKMVVEAFTPEELKKATEDFISSNLIEDSVFHGRLNGKNLAIKFTKKETLSKIDFSLFHDAVHHHPNIIRLLGTGVTDQGPDSFLVFEYARNGSLKDWLHGGLAMKSQFIASCYCFLTWNQRLRICLDVATALQYMHHIMIPSYVHRNIKSRNIFLDEEFNAKVGNFGMARCGEGDDGEEHGKQASSSHPASWSIWYLAPEYVHQGTITPTIDIFSFGVVLLEVLSGQPPISRSNQKGDKNVLLTEKIKLILQSEKAEELREWMDNALGDSYSFDAAVTVANLARACVEDDPSLRPNAGEIVEKLARLVEELPEGEQFTVCESSCKPLVNAAANHT</sequence>
<evidence type="ECO:0000256" key="10">
    <source>
        <dbReference type="SAM" id="Phobius"/>
    </source>
</evidence>
<dbReference type="Pfam" id="PF00069">
    <property type="entry name" value="Pkinase"/>
    <property type="match status" value="1"/>
</dbReference>
<comment type="subcellular location">
    <subcellularLocation>
        <location evidence="1">Cell membrane</location>
        <topology evidence="1">Single-pass membrane protein</topology>
    </subcellularLocation>
</comment>
<dbReference type="EMBL" id="JAVXUP010000233">
    <property type="protein sequence ID" value="KAK3033475.1"/>
    <property type="molecule type" value="Genomic_DNA"/>
</dbReference>
<evidence type="ECO:0000313" key="14">
    <source>
        <dbReference type="EMBL" id="KAK3033475.1"/>
    </source>
</evidence>
<keyword evidence="8 10" id="KW-0472">Membrane</keyword>
<dbReference type="PROSITE" id="PS51782">
    <property type="entry name" value="LYSM"/>
    <property type="match status" value="1"/>
</dbReference>
<keyword evidence="15" id="KW-1185">Reference proteome</keyword>
<dbReference type="InterPro" id="IPR056561">
    <property type="entry name" value="NFP_LYK_LysM1"/>
</dbReference>
<feature type="chain" id="PRO_5041724272" description="Protein LYK2" evidence="11">
    <location>
        <begin position="26"/>
        <end position="682"/>
    </location>
</feature>
<dbReference type="Pfam" id="PF23472">
    <property type="entry name" value="LysM2_CERK1_LYK3_4_5"/>
    <property type="match status" value="1"/>
</dbReference>
<keyword evidence="9" id="KW-1015">Disulfide bond</keyword>
<keyword evidence="5" id="KW-0547">Nucleotide-binding</keyword>
<proteinExistence type="predicted"/>
<dbReference type="InterPro" id="IPR036779">
    <property type="entry name" value="LysM_dom_sf"/>
</dbReference>
<dbReference type="PANTHER" id="PTHR45927">
    <property type="entry name" value="LYSM-DOMAIN RECEPTOR-LIKE KINASE-RELATED"/>
    <property type="match status" value="1"/>
</dbReference>
<dbReference type="Proteomes" id="UP001188597">
    <property type="component" value="Unassembled WGS sequence"/>
</dbReference>
<evidence type="ECO:0000256" key="1">
    <source>
        <dbReference type="ARBA" id="ARBA00004162"/>
    </source>
</evidence>
<dbReference type="AlphaFoldDB" id="A0AA88X019"/>
<dbReference type="Pfam" id="PF23446">
    <property type="entry name" value="LysM1_NFP_LYK"/>
    <property type="match status" value="1"/>
</dbReference>
<dbReference type="Gene3D" id="3.30.200.20">
    <property type="entry name" value="Phosphorylase Kinase, domain 1"/>
    <property type="match status" value="1"/>
</dbReference>
<evidence type="ECO:0000259" key="12">
    <source>
        <dbReference type="PROSITE" id="PS50011"/>
    </source>
</evidence>
<dbReference type="SUPFAM" id="SSF56112">
    <property type="entry name" value="Protein kinase-like (PK-like)"/>
    <property type="match status" value="1"/>
</dbReference>
<keyword evidence="2" id="KW-1003">Cell membrane</keyword>
<evidence type="ECO:0000256" key="3">
    <source>
        <dbReference type="ARBA" id="ARBA00022692"/>
    </source>
</evidence>
<evidence type="ECO:0000313" key="15">
    <source>
        <dbReference type="Proteomes" id="UP001188597"/>
    </source>
</evidence>
<dbReference type="GO" id="GO:0004672">
    <property type="term" value="F:protein kinase activity"/>
    <property type="evidence" value="ECO:0007669"/>
    <property type="project" value="InterPro"/>
</dbReference>
<dbReference type="GO" id="GO:0005886">
    <property type="term" value="C:plasma membrane"/>
    <property type="evidence" value="ECO:0007669"/>
    <property type="project" value="UniProtKB-SubCell"/>
</dbReference>
<dbReference type="InterPro" id="IPR052611">
    <property type="entry name" value="Plant_RLK_LysM"/>
</dbReference>
<dbReference type="InterPro" id="IPR011009">
    <property type="entry name" value="Kinase-like_dom_sf"/>
</dbReference>
<feature type="signal peptide" evidence="11">
    <location>
        <begin position="1"/>
        <end position="25"/>
    </location>
</feature>
<dbReference type="GO" id="GO:0051707">
    <property type="term" value="P:response to other organism"/>
    <property type="evidence" value="ECO:0007669"/>
    <property type="project" value="UniProtKB-ARBA"/>
</dbReference>
<feature type="domain" description="LysM" evidence="13">
    <location>
        <begin position="184"/>
        <end position="233"/>
    </location>
</feature>
<evidence type="ECO:0000259" key="13">
    <source>
        <dbReference type="PROSITE" id="PS51782"/>
    </source>
</evidence>
<organism evidence="14 15">
    <name type="scientific">Escallonia herrerae</name>
    <dbReference type="NCBI Taxonomy" id="1293975"/>
    <lineage>
        <taxon>Eukaryota</taxon>
        <taxon>Viridiplantae</taxon>
        <taxon>Streptophyta</taxon>
        <taxon>Embryophyta</taxon>
        <taxon>Tracheophyta</taxon>
        <taxon>Spermatophyta</taxon>
        <taxon>Magnoliopsida</taxon>
        <taxon>eudicotyledons</taxon>
        <taxon>Gunneridae</taxon>
        <taxon>Pentapetalae</taxon>
        <taxon>asterids</taxon>
        <taxon>campanulids</taxon>
        <taxon>Escalloniales</taxon>
        <taxon>Escalloniaceae</taxon>
        <taxon>Escallonia</taxon>
    </lineage>
</organism>
<dbReference type="Gene3D" id="1.10.510.10">
    <property type="entry name" value="Transferase(Phosphotransferase) domain 1"/>
    <property type="match status" value="1"/>
</dbReference>
<evidence type="ECO:0000256" key="7">
    <source>
        <dbReference type="ARBA" id="ARBA00022989"/>
    </source>
</evidence>
<evidence type="ECO:0000256" key="5">
    <source>
        <dbReference type="ARBA" id="ARBA00022741"/>
    </source>
</evidence>
<keyword evidence="4 11" id="KW-0732">Signal</keyword>
<keyword evidence="7 10" id="KW-1133">Transmembrane helix</keyword>
<dbReference type="PROSITE" id="PS50011">
    <property type="entry name" value="PROTEIN_KINASE_DOM"/>
    <property type="match status" value="1"/>
</dbReference>
<dbReference type="PROSITE" id="PS51257">
    <property type="entry name" value="PROKAR_LIPOPROTEIN"/>
    <property type="match status" value="1"/>
</dbReference>
<feature type="domain" description="Protein kinase" evidence="12">
    <location>
        <begin position="339"/>
        <end position="654"/>
    </location>
</feature>
<keyword evidence="3 10" id="KW-0812">Transmembrane</keyword>
<dbReference type="PANTHER" id="PTHR45927:SF13">
    <property type="entry name" value="PROTEIN LYK2"/>
    <property type="match status" value="1"/>
</dbReference>
<evidence type="ECO:0000256" key="2">
    <source>
        <dbReference type="ARBA" id="ARBA00022475"/>
    </source>
</evidence>
<dbReference type="InterPro" id="IPR018392">
    <property type="entry name" value="LysM"/>
</dbReference>
<evidence type="ECO:0008006" key="16">
    <source>
        <dbReference type="Google" id="ProtNLM"/>
    </source>
</evidence>
<evidence type="ECO:0000256" key="4">
    <source>
        <dbReference type="ARBA" id="ARBA00022729"/>
    </source>
</evidence>
<dbReference type="InterPro" id="IPR000719">
    <property type="entry name" value="Prot_kinase_dom"/>
</dbReference>
<dbReference type="Gene3D" id="3.10.350.10">
    <property type="entry name" value="LysM domain"/>
    <property type="match status" value="1"/>
</dbReference>
<evidence type="ECO:0000256" key="8">
    <source>
        <dbReference type="ARBA" id="ARBA00023136"/>
    </source>
</evidence>
<accession>A0AA88X019</accession>
<dbReference type="SMART" id="SM00257">
    <property type="entry name" value="LysM"/>
    <property type="match status" value="1"/>
</dbReference>
<reference evidence="14" key="1">
    <citation type="submission" date="2022-12" db="EMBL/GenBank/DDBJ databases">
        <title>Draft genome assemblies for two species of Escallonia (Escalloniales).</title>
        <authorList>
            <person name="Chanderbali A."/>
            <person name="Dervinis C."/>
            <person name="Anghel I."/>
            <person name="Soltis D."/>
            <person name="Soltis P."/>
            <person name="Zapata F."/>
        </authorList>
    </citation>
    <scope>NUCLEOTIDE SEQUENCE</scope>
    <source>
        <strain evidence="14">UCBG64.0493</strain>
        <tissue evidence="14">Leaf</tissue>
    </source>
</reference>
<evidence type="ECO:0000256" key="9">
    <source>
        <dbReference type="ARBA" id="ARBA00023157"/>
    </source>
</evidence>
<evidence type="ECO:0000256" key="11">
    <source>
        <dbReference type="SAM" id="SignalP"/>
    </source>
</evidence>
<comment type="caution">
    <text evidence="14">The sequence shown here is derived from an EMBL/GenBank/DDBJ whole genome shotgun (WGS) entry which is preliminary data.</text>
</comment>
<dbReference type="InterPro" id="IPR056562">
    <property type="entry name" value="LysM2_CERK1_LYK3_4_5"/>
</dbReference>
<dbReference type="Pfam" id="PF01476">
    <property type="entry name" value="LysM"/>
    <property type="match status" value="1"/>
</dbReference>
<feature type="transmembrane region" description="Helical" evidence="10">
    <location>
        <begin position="272"/>
        <end position="296"/>
    </location>
</feature>